<sequence>MDEKVEISFDDEYKIRVLDAEKFKHTEELERECTDFVKKIQDFHSNVHSLVEVLDKQAKRIEHAKLKAIGQRNQVEGERENRERQRIALNTMIAEKKAELDRYTLQYQSLKGVEAEQLALIEKLTNNDSI</sequence>
<evidence type="ECO:0000256" key="1">
    <source>
        <dbReference type="ARBA" id="ARBA00004138"/>
    </source>
</evidence>
<dbReference type="GO" id="GO:0061512">
    <property type="term" value="P:protein localization to cilium"/>
    <property type="evidence" value="ECO:0007669"/>
    <property type="project" value="TreeGrafter"/>
</dbReference>
<dbReference type="GO" id="GO:0060271">
    <property type="term" value="P:cilium assembly"/>
    <property type="evidence" value="ECO:0007669"/>
    <property type="project" value="TreeGrafter"/>
</dbReference>
<dbReference type="GO" id="GO:0005737">
    <property type="term" value="C:cytoplasm"/>
    <property type="evidence" value="ECO:0007669"/>
    <property type="project" value="TreeGrafter"/>
</dbReference>
<dbReference type="PANTHER" id="PTHR31978:SF1">
    <property type="entry name" value="INTRAFLAGELLAR TRANSPORT PROTEIN 20 HOMOLOG"/>
    <property type="match status" value="1"/>
</dbReference>
<keyword evidence="2" id="KW-0175">Coiled coil</keyword>
<gene>
    <name evidence="4" type="ORF">HAKA00212_LOCUS2897</name>
</gene>
<dbReference type="PANTHER" id="PTHR31978">
    <property type="entry name" value="INTRAFLAGELLAR TRANSPORT PROTEIN 20 HOMOLOG"/>
    <property type="match status" value="1"/>
</dbReference>
<protein>
    <recommendedName>
        <fullName evidence="5">Intraflagellar transport protein 20</fullName>
    </recommendedName>
</protein>
<evidence type="ECO:0000256" key="2">
    <source>
        <dbReference type="ARBA" id="ARBA00023054"/>
    </source>
</evidence>
<dbReference type="GO" id="GO:0036064">
    <property type="term" value="C:ciliary basal body"/>
    <property type="evidence" value="ECO:0007669"/>
    <property type="project" value="TreeGrafter"/>
</dbReference>
<dbReference type="GO" id="GO:0097546">
    <property type="term" value="C:ciliary base"/>
    <property type="evidence" value="ECO:0007669"/>
    <property type="project" value="TreeGrafter"/>
</dbReference>
<name>A0A6V2PVC6_HETAK</name>
<evidence type="ECO:0008006" key="5">
    <source>
        <dbReference type="Google" id="ProtNLM"/>
    </source>
</evidence>
<comment type="subcellular location">
    <subcellularLocation>
        <location evidence="1">Cell projection</location>
        <location evidence="1">Cilium</location>
    </subcellularLocation>
</comment>
<dbReference type="InterPro" id="IPR028172">
    <property type="entry name" value="FT20"/>
</dbReference>
<evidence type="ECO:0000256" key="3">
    <source>
        <dbReference type="ARBA" id="ARBA00023273"/>
    </source>
</evidence>
<dbReference type="AlphaFoldDB" id="A0A6V2PVC6"/>
<proteinExistence type="predicted"/>
<accession>A0A6V2PVC6</accession>
<evidence type="ECO:0000313" key="4">
    <source>
        <dbReference type="EMBL" id="CAE0624231.1"/>
    </source>
</evidence>
<dbReference type="Pfam" id="PF14931">
    <property type="entry name" value="IFT20"/>
    <property type="match status" value="1"/>
</dbReference>
<dbReference type="EMBL" id="HBIU01007494">
    <property type="protein sequence ID" value="CAE0624231.1"/>
    <property type="molecule type" value="Transcribed_RNA"/>
</dbReference>
<reference evidence="4" key="1">
    <citation type="submission" date="2021-01" db="EMBL/GenBank/DDBJ databases">
        <authorList>
            <person name="Corre E."/>
            <person name="Pelletier E."/>
            <person name="Niang G."/>
            <person name="Scheremetjew M."/>
            <person name="Finn R."/>
            <person name="Kale V."/>
            <person name="Holt S."/>
            <person name="Cochrane G."/>
            <person name="Meng A."/>
            <person name="Brown T."/>
            <person name="Cohen L."/>
        </authorList>
    </citation>
    <scope>NUCLEOTIDE SEQUENCE</scope>
    <source>
        <strain evidence="4">CCMP3107</strain>
    </source>
</reference>
<dbReference type="GO" id="GO:0030990">
    <property type="term" value="C:intraciliary transport particle"/>
    <property type="evidence" value="ECO:0007669"/>
    <property type="project" value="TreeGrafter"/>
</dbReference>
<organism evidence="4">
    <name type="scientific">Heterosigma akashiwo</name>
    <name type="common">Chromophytic alga</name>
    <name type="synonym">Heterosigma carterae</name>
    <dbReference type="NCBI Taxonomy" id="2829"/>
    <lineage>
        <taxon>Eukaryota</taxon>
        <taxon>Sar</taxon>
        <taxon>Stramenopiles</taxon>
        <taxon>Ochrophyta</taxon>
        <taxon>Raphidophyceae</taxon>
        <taxon>Chattonellales</taxon>
        <taxon>Chattonellaceae</taxon>
        <taxon>Heterosigma</taxon>
    </lineage>
</organism>
<keyword evidence="3" id="KW-0966">Cell projection</keyword>
<dbReference type="GO" id="GO:0097730">
    <property type="term" value="C:non-motile cilium"/>
    <property type="evidence" value="ECO:0007669"/>
    <property type="project" value="TreeGrafter"/>
</dbReference>